<feature type="signal peptide" evidence="1">
    <location>
        <begin position="1"/>
        <end position="18"/>
    </location>
</feature>
<dbReference type="Proteomes" id="UP000198510">
    <property type="component" value="Unassembled WGS sequence"/>
</dbReference>
<dbReference type="Gene3D" id="1.25.40.10">
    <property type="entry name" value="Tetratricopeptide repeat domain"/>
    <property type="match status" value="3"/>
</dbReference>
<dbReference type="InterPro" id="IPR011990">
    <property type="entry name" value="TPR-like_helical_dom_sf"/>
</dbReference>
<dbReference type="SUPFAM" id="SSF48452">
    <property type="entry name" value="TPR-like"/>
    <property type="match status" value="1"/>
</dbReference>
<evidence type="ECO:0000313" key="2">
    <source>
        <dbReference type="EMBL" id="SDL45990.1"/>
    </source>
</evidence>
<dbReference type="InterPro" id="IPR019734">
    <property type="entry name" value="TPR_rpt"/>
</dbReference>
<evidence type="ECO:0000256" key="1">
    <source>
        <dbReference type="SAM" id="SignalP"/>
    </source>
</evidence>
<proteinExistence type="predicted"/>
<organism evidence="2 3">
    <name type="scientific">Catalinimonas alkaloidigena</name>
    <dbReference type="NCBI Taxonomy" id="1075417"/>
    <lineage>
        <taxon>Bacteria</taxon>
        <taxon>Pseudomonadati</taxon>
        <taxon>Bacteroidota</taxon>
        <taxon>Cytophagia</taxon>
        <taxon>Cytophagales</taxon>
        <taxon>Catalimonadaceae</taxon>
        <taxon>Catalinimonas</taxon>
    </lineage>
</organism>
<dbReference type="PANTHER" id="PTHR12558:SF13">
    <property type="entry name" value="CELL DIVISION CYCLE PROTEIN 27 HOMOLOG"/>
    <property type="match status" value="1"/>
</dbReference>
<dbReference type="EMBL" id="FNFO01000006">
    <property type="protein sequence ID" value="SDL45990.1"/>
    <property type="molecule type" value="Genomic_DNA"/>
</dbReference>
<feature type="chain" id="PRO_5011776014" evidence="1">
    <location>
        <begin position="19"/>
        <end position="392"/>
    </location>
</feature>
<dbReference type="Pfam" id="PF13432">
    <property type="entry name" value="TPR_16"/>
    <property type="match status" value="1"/>
</dbReference>
<dbReference type="SMART" id="SM00028">
    <property type="entry name" value="TPR"/>
    <property type="match status" value="4"/>
</dbReference>
<dbReference type="OrthoDB" id="739506at2"/>
<reference evidence="2 3" key="1">
    <citation type="submission" date="2016-10" db="EMBL/GenBank/DDBJ databases">
        <authorList>
            <person name="de Groot N.N."/>
        </authorList>
    </citation>
    <scope>NUCLEOTIDE SEQUENCE [LARGE SCALE GENOMIC DNA]</scope>
    <source>
        <strain evidence="2 3">DSM 25186</strain>
    </source>
</reference>
<protein>
    <submittedName>
        <fullName evidence="2">Tetratricopeptide repeat-containing protein</fullName>
    </submittedName>
</protein>
<gene>
    <name evidence="2" type="ORF">SAMN05421823_10684</name>
</gene>
<keyword evidence="1" id="KW-0732">Signal</keyword>
<evidence type="ECO:0000313" key="3">
    <source>
        <dbReference type="Proteomes" id="UP000198510"/>
    </source>
</evidence>
<dbReference type="PANTHER" id="PTHR12558">
    <property type="entry name" value="CELL DIVISION CYCLE 16,23,27"/>
    <property type="match status" value="1"/>
</dbReference>
<keyword evidence="3" id="KW-1185">Reference proteome</keyword>
<name>A0A1G9K7V9_9BACT</name>
<dbReference type="AlphaFoldDB" id="A0A1G9K7V9"/>
<dbReference type="STRING" id="1075417.SAMN05421823_10684"/>
<accession>A0A1G9K7V9</accession>
<sequence>MKKVMILCFFLAGNMAIAQNSAVTNAIFYQNDGLLDKAKEKIDQAAAHPKSMEKAKTWVTRGNIYADLMVNPLENYKQLGGDSAGLVAYDSYRKAIELDKEGGSYAQQAEEGLQNLWGNLLNQAFEFYNNKDYATALNMSQKAMEIKPEDTTAVIYAAAFAETKEDFDLAESYYNKLLEMDYNKPDVYQRLLYYAQQRDDNDKALEYVQQARAQYPDDKNFMLEELNLYFKTGRTAEARTKLEDAIKADPSNSALHFNLAALYDQEASAEGTSDDKKKELREKAISSYKSALESDPSNYDAAFNLGAVYYNSAAEILKKTNEMDLATYRKEGKKYEDQAKEYFKMAVEPFEKAYALKSDDPSLLGSMRTVYAQLGMKEKADKMDAEFQKLSQ</sequence>